<dbReference type="Gene3D" id="3.40.605.10">
    <property type="entry name" value="Aldehyde Dehydrogenase, Chain A, domain 1"/>
    <property type="match status" value="1"/>
</dbReference>
<name>A0ABN6UXM3_9BACT</name>
<keyword evidence="5" id="KW-1185">Reference proteome</keyword>
<evidence type="ECO:0000259" key="3">
    <source>
        <dbReference type="Pfam" id="PF00171"/>
    </source>
</evidence>
<dbReference type="Gene3D" id="3.40.309.10">
    <property type="entry name" value="Aldehyde Dehydrogenase, Chain A, domain 2"/>
    <property type="match status" value="1"/>
</dbReference>
<dbReference type="Proteomes" id="UP001242010">
    <property type="component" value="Chromosome"/>
</dbReference>
<protein>
    <submittedName>
        <fullName evidence="4">Aldehyde dehydrogenase</fullName>
    </submittedName>
</protein>
<dbReference type="SUPFAM" id="SSF53720">
    <property type="entry name" value="ALDH-like"/>
    <property type="match status" value="1"/>
</dbReference>
<feature type="region of interest" description="Disordered" evidence="2">
    <location>
        <begin position="499"/>
        <end position="522"/>
    </location>
</feature>
<keyword evidence="1" id="KW-0560">Oxidoreductase</keyword>
<reference evidence="5" key="1">
    <citation type="journal article" date="2023" name="Int. J. Syst. Evol. Microbiol.">
        <title>Mesoterricola silvestris gen. nov., sp. nov., Mesoterricola sediminis sp. nov., Geothrix oryzae sp. nov., Geothrix edaphica sp. nov., Geothrix rubra sp. nov., and Geothrix limicola sp. nov., six novel members of Acidobacteriota isolated from soils.</title>
        <authorList>
            <person name="Itoh H."/>
            <person name="Sugisawa Y."/>
            <person name="Mise K."/>
            <person name="Xu Z."/>
            <person name="Kuniyasu M."/>
            <person name="Ushijima N."/>
            <person name="Kawano K."/>
            <person name="Kobayashi E."/>
            <person name="Shiratori Y."/>
            <person name="Masuda Y."/>
            <person name="Senoo K."/>
        </authorList>
    </citation>
    <scope>NUCLEOTIDE SEQUENCE [LARGE SCALE GENOMIC DNA]</scope>
    <source>
        <strain evidence="5">Red222</strain>
    </source>
</reference>
<gene>
    <name evidence="4" type="ORF">GETHOR_17220</name>
</gene>
<dbReference type="EMBL" id="AP027079">
    <property type="protein sequence ID" value="BDU69621.1"/>
    <property type="molecule type" value="Genomic_DNA"/>
</dbReference>
<evidence type="ECO:0000313" key="5">
    <source>
        <dbReference type="Proteomes" id="UP001242010"/>
    </source>
</evidence>
<dbReference type="InterPro" id="IPR015590">
    <property type="entry name" value="Aldehyde_DH_dom"/>
</dbReference>
<evidence type="ECO:0000256" key="1">
    <source>
        <dbReference type="ARBA" id="ARBA00023002"/>
    </source>
</evidence>
<dbReference type="InterPro" id="IPR016163">
    <property type="entry name" value="Ald_DH_C"/>
</dbReference>
<evidence type="ECO:0000313" key="4">
    <source>
        <dbReference type="EMBL" id="BDU69621.1"/>
    </source>
</evidence>
<dbReference type="Pfam" id="PF00171">
    <property type="entry name" value="Aldedh"/>
    <property type="match status" value="1"/>
</dbReference>
<dbReference type="PANTHER" id="PTHR11699">
    <property type="entry name" value="ALDEHYDE DEHYDROGENASE-RELATED"/>
    <property type="match status" value="1"/>
</dbReference>
<dbReference type="InterPro" id="IPR016161">
    <property type="entry name" value="Ald_DH/histidinol_DH"/>
</dbReference>
<organism evidence="4 5">
    <name type="scientific">Geothrix oryzae</name>
    <dbReference type="NCBI Taxonomy" id="2927975"/>
    <lineage>
        <taxon>Bacteria</taxon>
        <taxon>Pseudomonadati</taxon>
        <taxon>Acidobacteriota</taxon>
        <taxon>Holophagae</taxon>
        <taxon>Holophagales</taxon>
        <taxon>Holophagaceae</taxon>
        <taxon>Geothrix</taxon>
    </lineage>
</organism>
<dbReference type="InterPro" id="IPR016162">
    <property type="entry name" value="Ald_DH_N"/>
</dbReference>
<dbReference type="RefSeq" id="WP_286353343.1">
    <property type="nucleotide sequence ID" value="NZ_AP027079.1"/>
</dbReference>
<evidence type="ECO:0000256" key="2">
    <source>
        <dbReference type="SAM" id="MobiDB-lite"/>
    </source>
</evidence>
<sequence>MYLKPNAPAAASAGKSVIGFNLVNGREVEGDLGMIESRSAADRRDLVGMFPDSGEKDVARAAKAAAEAFKSWSTTPVAARGAVIQRTGEILTAHRERLARIITREVGMTPGEALAEVQEAIDACAFFTSETLNLQSRKLASGAAAHRRPVGVCGILATGSSPLAAPWRKILPAILCGNTVAWKPSDNAPTAAYLLLRALMEAGLPPGVVNTVNGRGRAGCGKHFLAGIDKGHYQSFSFVGSTALGRTVGEMCGRNLILPSLDLVGKGAMVVMPDADIDLAIQDALRAAFGHAGQRPIGLVNILLHEACAARFTQQFMDRVASLEVGNPMTDPAVAYGPMINARSAATFREHWDLGRAEGAVLRFGGDQWTEANRTSQVKGNIGHGAYMQPCVWEGVTPAMALFRNQVLGPTVNLSRFADFDEALAGINAGPCGPAISLYTQDRTWTERFKRETRADIINLNTTADDPGTRLPFAGYGTHPGSQTALDGFTRWQAVSDGVVEDPSQGTPLAPASPLQTDWASL</sequence>
<feature type="domain" description="Aldehyde dehydrogenase" evidence="3">
    <location>
        <begin position="35"/>
        <end position="477"/>
    </location>
</feature>
<accession>A0ABN6UXM3</accession>
<proteinExistence type="predicted"/>